<evidence type="ECO:0000256" key="2">
    <source>
        <dbReference type="ARBA" id="ARBA00017524"/>
    </source>
</evidence>
<dbReference type="AlphaFoldDB" id="A0AA85K2N0"/>
<evidence type="ECO:0000256" key="6">
    <source>
        <dbReference type="ARBA" id="ARBA00031471"/>
    </source>
</evidence>
<dbReference type="GO" id="GO:0006887">
    <property type="term" value="P:exocytosis"/>
    <property type="evidence" value="ECO:0007669"/>
    <property type="project" value="UniProtKB-KW"/>
</dbReference>
<dbReference type="PANTHER" id="PTHR12100">
    <property type="entry name" value="SEC10"/>
    <property type="match status" value="1"/>
</dbReference>
<dbReference type="PANTHER" id="PTHR12100:SF0">
    <property type="entry name" value="EXOCYST COMPLEX COMPONENT 5"/>
    <property type="match status" value="1"/>
</dbReference>
<accession>A0AA85K2N0</accession>
<feature type="domain" description="Exocyst complex component Sec10 N-terminal" evidence="9">
    <location>
        <begin position="40"/>
        <end position="148"/>
    </location>
</feature>
<dbReference type="Proteomes" id="UP000050795">
    <property type="component" value="Unassembled WGS sequence"/>
</dbReference>
<name>A0AA85K2N0_TRIRE</name>
<organism evidence="10 11">
    <name type="scientific">Trichobilharzia regenti</name>
    <name type="common">Nasal bird schistosome</name>
    <dbReference type="NCBI Taxonomy" id="157069"/>
    <lineage>
        <taxon>Eukaryota</taxon>
        <taxon>Metazoa</taxon>
        <taxon>Spiralia</taxon>
        <taxon>Lophotrochozoa</taxon>
        <taxon>Platyhelminthes</taxon>
        <taxon>Trematoda</taxon>
        <taxon>Digenea</taxon>
        <taxon>Strigeidida</taxon>
        <taxon>Schistosomatoidea</taxon>
        <taxon>Schistosomatidae</taxon>
        <taxon>Trichobilharzia</taxon>
    </lineage>
</organism>
<dbReference type="Pfam" id="PF07393">
    <property type="entry name" value="Sec10_HB"/>
    <property type="match status" value="1"/>
</dbReference>
<keyword evidence="3" id="KW-0813">Transport</keyword>
<evidence type="ECO:0000313" key="10">
    <source>
        <dbReference type="Proteomes" id="UP000050795"/>
    </source>
</evidence>
<feature type="coiled-coil region" evidence="7">
    <location>
        <begin position="58"/>
        <end position="103"/>
    </location>
</feature>
<evidence type="ECO:0000256" key="7">
    <source>
        <dbReference type="SAM" id="Coils"/>
    </source>
</evidence>
<reference evidence="10" key="1">
    <citation type="submission" date="2022-06" db="EMBL/GenBank/DDBJ databases">
        <authorList>
            <person name="Berger JAMES D."/>
            <person name="Berger JAMES D."/>
        </authorList>
    </citation>
    <scope>NUCLEOTIDE SEQUENCE [LARGE SCALE GENOMIC DNA]</scope>
</reference>
<evidence type="ECO:0000256" key="3">
    <source>
        <dbReference type="ARBA" id="ARBA00022448"/>
    </source>
</evidence>
<dbReference type="InterPro" id="IPR048625">
    <property type="entry name" value="Sec10_N"/>
</dbReference>
<sequence>MSSVDNVPFANARSNYGVALLDRLTKSVLGIPTPETELKPQKLKEHFEGALYELFLLKSRVQEKCTELEVKCREDERNFRSSIERLKNDLADLNQQFSKLDTEVHLVSGKLVHLGDQLERKNLPRKRIEEARDLILEFYKFLGLGGGTTASFVGTQSDEAQLLEAATRFKNLSSLCLELPDDERFLSAKQRVTVASQHLETALLERFRVNFLKGNVETMKSIADVLLLSKSYPHCAGILIEETLKTIDPNTINFKDITQCLVSSEKLIMAIFLRPDSVLMQLMHSIFTTKLKVHLNNHMKEEANAQVFLTNLYNEYRNVEKLVVELSNQLTLVTDPMQLSKLFRELFSSYLTGYMKRELDWLTERLSGHLEHYYQSRKHQKRPLNVSGLAEFRRDLQAKFHITSGDRSQNDYEISLLSEEVAVNIIEDIRRAAKRCLLLSQRTAIPENGKCIFNCLYQYLIDEHVDYGVTLALHGLQITDPRHSNPNLVFFSVIHEATSIFHFFEKTVDESILPLVIANPTFANEISTKREEFKQYLEGKFCTGLEKCLNLSVTRIQYLLSSEQRKTDFRPDTNVNSGLSAVGNPPSIACQHVVGFLNQVNREAHQHLDGQNLKTFLHEFGMKLNRTLVDHFYNFTFSDTGGFIAMQDVTAYREVAKHFESPTVDLVFDVLLKLMNLMLIKPENVQQVVQDYLQSGIPKDLLMNFIQLRTDYKSAKLQNVIQLKPKK</sequence>
<keyword evidence="10" id="KW-1185">Reference proteome</keyword>
<dbReference type="InterPro" id="IPR009976">
    <property type="entry name" value="Sec10-like"/>
</dbReference>
<feature type="domain" description="Exocyst complex component Sec10-like alpha-helical bundle" evidence="8">
    <location>
        <begin position="164"/>
        <end position="719"/>
    </location>
</feature>
<evidence type="ECO:0000313" key="11">
    <source>
        <dbReference type="WBParaSite" id="TREG1_55290.1"/>
    </source>
</evidence>
<dbReference type="WBParaSite" id="TREG1_55290.1">
    <property type="protein sequence ID" value="TREG1_55290.1"/>
    <property type="gene ID" value="TREG1_55290"/>
</dbReference>
<evidence type="ECO:0000259" key="9">
    <source>
        <dbReference type="Pfam" id="PF20667"/>
    </source>
</evidence>
<proteinExistence type="inferred from homology"/>
<evidence type="ECO:0000259" key="8">
    <source>
        <dbReference type="Pfam" id="PF07393"/>
    </source>
</evidence>
<dbReference type="Pfam" id="PF20667">
    <property type="entry name" value="Sec10_N"/>
    <property type="match status" value="1"/>
</dbReference>
<evidence type="ECO:0000256" key="5">
    <source>
        <dbReference type="ARBA" id="ARBA00023054"/>
    </source>
</evidence>
<dbReference type="GO" id="GO:0006893">
    <property type="term" value="P:Golgi to plasma membrane transport"/>
    <property type="evidence" value="ECO:0007669"/>
    <property type="project" value="TreeGrafter"/>
</dbReference>
<evidence type="ECO:0000256" key="1">
    <source>
        <dbReference type="ARBA" id="ARBA00006572"/>
    </source>
</evidence>
<dbReference type="InterPro" id="IPR048627">
    <property type="entry name" value="Sec10_HB"/>
</dbReference>
<comment type="similarity">
    <text evidence="1">Belongs to the SEC10 family.</text>
</comment>
<dbReference type="GO" id="GO:0000145">
    <property type="term" value="C:exocyst"/>
    <property type="evidence" value="ECO:0007669"/>
    <property type="project" value="TreeGrafter"/>
</dbReference>
<keyword evidence="5 7" id="KW-0175">Coiled coil</keyword>
<protein>
    <recommendedName>
        <fullName evidence="2">Exocyst complex component 5</fullName>
    </recommendedName>
    <alternativeName>
        <fullName evidence="6">Exocyst complex component Sec10</fullName>
    </alternativeName>
</protein>
<reference evidence="11" key="2">
    <citation type="submission" date="2023-11" db="UniProtKB">
        <authorList>
            <consortium name="WormBaseParasite"/>
        </authorList>
    </citation>
    <scope>IDENTIFICATION</scope>
</reference>
<evidence type="ECO:0000256" key="4">
    <source>
        <dbReference type="ARBA" id="ARBA00022483"/>
    </source>
</evidence>
<keyword evidence="4" id="KW-0268">Exocytosis</keyword>